<accession>A0A1X7H4S4</accession>
<dbReference type="AlphaFoldDB" id="A0A1X7H4S4"/>
<dbReference type="InterPro" id="IPR045471">
    <property type="entry name" value="DUF6494"/>
</dbReference>
<evidence type="ECO:0000313" key="2">
    <source>
        <dbReference type="Proteomes" id="UP000192936"/>
    </source>
</evidence>
<dbReference type="Proteomes" id="UP000192936">
    <property type="component" value="Unassembled WGS sequence"/>
</dbReference>
<dbReference type="EMBL" id="FXAK01000007">
    <property type="protein sequence ID" value="SMF79176.1"/>
    <property type="molecule type" value="Genomic_DNA"/>
</dbReference>
<proteinExistence type="predicted"/>
<name>A0A1X7H4S4_9PROT</name>
<sequence length="72" mass="7977">MDNEIFNLDLRKFLKQVGVTSQREIELAVGRALAEGKLDGMKSLPVRMVLTVDGIDLTHEVTGELSLDQPPQ</sequence>
<protein>
    <submittedName>
        <fullName evidence="1">Uncharacterized protein</fullName>
    </submittedName>
</protein>
<dbReference type="RefSeq" id="WP_085089741.1">
    <property type="nucleotide sequence ID" value="NZ_FXAK01000007.1"/>
</dbReference>
<reference evidence="1 2" key="1">
    <citation type="submission" date="2017-04" db="EMBL/GenBank/DDBJ databases">
        <authorList>
            <person name="Afonso C.L."/>
            <person name="Miller P.J."/>
            <person name="Scott M.A."/>
            <person name="Spackman E."/>
            <person name="Goraichik I."/>
            <person name="Dimitrov K.M."/>
            <person name="Suarez D.L."/>
            <person name="Swayne D.E."/>
        </authorList>
    </citation>
    <scope>NUCLEOTIDE SEQUENCE [LARGE SCALE GENOMIC DNA]</scope>
    <source>
        <strain evidence="1 2">A2P</strain>
    </source>
</reference>
<dbReference type="STRING" id="286727.SAMN02982917_4890"/>
<dbReference type="OrthoDB" id="7363684at2"/>
<organism evidence="1 2">
    <name type="scientific">Azospirillum oryzae</name>
    <dbReference type="NCBI Taxonomy" id="286727"/>
    <lineage>
        <taxon>Bacteria</taxon>
        <taxon>Pseudomonadati</taxon>
        <taxon>Pseudomonadota</taxon>
        <taxon>Alphaproteobacteria</taxon>
        <taxon>Rhodospirillales</taxon>
        <taxon>Azospirillaceae</taxon>
        <taxon>Azospirillum</taxon>
    </lineage>
</organism>
<evidence type="ECO:0000313" key="1">
    <source>
        <dbReference type="EMBL" id="SMF79176.1"/>
    </source>
</evidence>
<gene>
    <name evidence="1" type="ORF">SAMN02982917_4890</name>
</gene>
<dbReference type="Pfam" id="PF20104">
    <property type="entry name" value="DUF6494"/>
    <property type="match status" value="1"/>
</dbReference>